<name>A0A3N4HWU5_ASCIM</name>
<protein>
    <submittedName>
        <fullName evidence="2">Uncharacterized protein</fullName>
    </submittedName>
</protein>
<accession>A0A3N4HWU5</accession>
<dbReference type="EMBL" id="ML119713">
    <property type="protein sequence ID" value="RPA78285.1"/>
    <property type="molecule type" value="Genomic_DNA"/>
</dbReference>
<reference evidence="2 3" key="1">
    <citation type="journal article" date="2018" name="Nat. Ecol. Evol.">
        <title>Pezizomycetes genomes reveal the molecular basis of ectomycorrhizal truffle lifestyle.</title>
        <authorList>
            <person name="Murat C."/>
            <person name="Payen T."/>
            <person name="Noel B."/>
            <person name="Kuo A."/>
            <person name="Morin E."/>
            <person name="Chen J."/>
            <person name="Kohler A."/>
            <person name="Krizsan K."/>
            <person name="Balestrini R."/>
            <person name="Da Silva C."/>
            <person name="Montanini B."/>
            <person name="Hainaut M."/>
            <person name="Levati E."/>
            <person name="Barry K.W."/>
            <person name="Belfiori B."/>
            <person name="Cichocki N."/>
            <person name="Clum A."/>
            <person name="Dockter R.B."/>
            <person name="Fauchery L."/>
            <person name="Guy J."/>
            <person name="Iotti M."/>
            <person name="Le Tacon F."/>
            <person name="Lindquist E.A."/>
            <person name="Lipzen A."/>
            <person name="Malagnac F."/>
            <person name="Mello A."/>
            <person name="Molinier V."/>
            <person name="Miyauchi S."/>
            <person name="Poulain J."/>
            <person name="Riccioni C."/>
            <person name="Rubini A."/>
            <person name="Sitrit Y."/>
            <person name="Splivallo R."/>
            <person name="Traeger S."/>
            <person name="Wang M."/>
            <person name="Zifcakova L."/>
            <person name="Wipf D."/>
            <person name="Zambonelli A."/>
            <person name="Paolocci F."/>
            <person name="Nowrousian M."/>
            <person name="Ottonello S."/>
            <person name="Baldrian P."/>
            <person name="Spatafora J.W."/>
            <person name="Henrissat B."/>
            <person name="Nagy L.G."/>
            <person name="Aury J.M."/>
            <person name="Wincker P."/>
            <person name="Grigoriev I.V."/>
            <person name="Bonfante P."/>
            <person name="Martin F.M."/>
        </authorList>
    </citation>
    <scope>NUCLEOTIDE SEQUENCE [LARGE SCALE GENOMIC DNA]</scope>
    <source>
        <strain evidence="2 3">RN42</strain>
    </source>
</reference>
<evidence type="ECO:0000256" key="1">
    <source>
        <dbReference type="SAM" id="Phobius"/>
    </source>
</evidence>
<dbReference type="Proteomes" id="UP000275078">
    <property type="component" value="Unassembled WGS sequence"/>
</dbReference>
<organism evidence="2 3">
    <name type="scientific">Ascobolus immersus RN42</name>
    <dbReference type="NCBI Taxonomy" id="1160509"/>
    <lineage>
        <taxon>Eukaryota</taxon>
        <taxon>Fungi</taxon>
        <taxon>Dikarya</taxon>
        <taxon>Ascomycota</taxon>
        <taxon>Pezizomycotina</taxon>
        <taxon>Pezizomycetes</taxon>
        <taxon>Pezizales</taxon>
        <taxon>Ascobolaceae</taxon>
        <taxon>Ascobolus</taxon>
    </lineage>
</organism>
<gene>
    <name evidence="2" type="ORF">BJ508DRAFT_157065</name>
</gene>
<dbReference type="AlphaFoldDB" id="A0A3N4HWU5"/>
<evidence type="ECO:0000313" key="3">
    <source>
        <dbReference type="Proteomes" id="UP000275078"/>
    </source>
</evidence>
<keyword evidence="3" id="KW-1185">Reference proteome</keyword>
<keyword evidence="1" id="KW-0812">Transmembrane</keyword>
<sequence length="70" mass="7883">MCSISSVSVSGDLLLGFRVSCSFFRHSWASSKYSSFTLCVGSSFRFIMLFGIYILRVFWDLFGSTGWDSV</sequence>
<evidence type="ECO:0000313" key="2">
    <source>
        <dbReference type="EMBL" id="RPA78285.1"/>
    </source>
</evidence>
<proteinExistence type="predicted"/>
<feature type="transmembrane region" description="Helical" evidence="1">
    <location>
        <begin position="33"/>
        <end position="55"/>
    </location>
</feature>
<keyword evidence="1" id="KW-1133">Transmembrane helix</keyword>
<keyword evidence="1" id="KW-0472">Membrane</keyword>